<dbReference type="PANTHER" id="PTHR30093">
    <property type="entry name" value="GENERAL SECRETION PATHWAY PROTEIN G"/>
    <property type="match status" value="1"/>
</dbReference>
<comment type="caution">
    <text evidence="4">The sequence shown here is derived from an EMBL/GenBank/DDBJ whole genome shotgun (WGS) entry which is preliminary data.</text>
</comment>
<keyword evidence="2" id="KW-0472">Membrane</keyword>
<evidence type="ECO:0000259" key="3">
    <source>
        <dbReference type="Pfam" id="PF07596"/>
    </source>
</evidence>
<keyword evidence="2" id="KW-0812">Transmembrane</keyword>
<dbReference type="InterPro" id="IPR012902">
    <property type="entry name" value="N_methyl_site"/>
</dbReference>
<dbReference type="NCBIfam" id="TIGR02532">
    <property type="entry name" value="IV_pilin_GFxxxE"/>
    <property type="match status" value="1"/>
</dbReference>
<dbReference type="NCBIfam" id="TIGR04294">
    <property type="entry name" value="pre_pil_HX9DG"/>
    <property type="match status" value="1"/>
</dbReference>
<keyword evidence="2" id="KW-1133">Transmembrane helix</keyword>
<dbReference type="Pfam" id="PF07596">
    <property type="entry name" value="SBP_bac_10"/>
    <property type="match status" value="1"/>
</dbReference>
<dbReference type="SUPFAM" id="SSF54523">
    <property type="entry name" value="Pili subunits"/>
    <property type="match status" value="1"/>
</dbReference>
<keyword evidence="5" id="KW-1185">Reference proteome</keyword>
<dbReference type="EMBL" id="JARRAG010000002">
    <property type="protein sequence ID" value="MDG3004014.1"/>
    <property type="molecule type" value="Genomic_DNA"/>
</dbReference>
<accession>A0ABT6F8U5</accession>
<proteinExistence type="predicted"/>
<dbReference type="InterPro" id="IPR027558">
    <property type="entry name" value="Pre_pil_HX9DG_C"/>
</dbReference>
<organism evidence="4 5">
    <name type="scientific">Paludisphaera mucosa</name>
    <dbReference type="NCBI Taxonomy" id="3030827"/>
    <lineage>
        <taxon>Bacteria</taxon>
        <taxon>Pseudomonadati</taxon>
        <taxon>Planctomycetota</taxon>
        <taxon>Planctomycetia</taxon>
        <taxon>Isosphaerales</taxon>
        <taxon>Isosphaeraceae</taxon>
        <taxon>Paludisphaera</taxon>
    </lineage>
</organism>
<dbReference type="PANTHER" id="PTHR30093:SF2">
    <property type="entry name" value="TYPE II SECRETION SYSTEM PROTEIN H"/>
    <property type="match status" value="1"/>
</dbReference>
<dbReference type="InterPro" id="IPR045584">
    <property type="entry name" value="Pilin-like"/>
</dbReference>
<protein>
    <submittedName>
        <fullName evidence="4">DUF1559 domain-containing protein</fullName>
    </submittedName>
</protein>
<gene>
    <name evidence="4" type="ORF">PZE19_09540</name>
</gene>
<evidence type="ECO:0000256" key="1">
    <source>
        <dbReference type="ARBA" id="ARBA00022481"/>
    </source>
</evidence>
<evidence type="ECO:0000313" key="5">
    <source>
        <dbReference type="Proteomes" id="UP001216907"/>
    </source>
</evidence>
<sequence>MARSEGRRGFTLVELMVVVGIISVLIALLLPAVQSAREIARRMQCTNNLFQVGLALENYHSSNRVYPPGVVDFQGPVTSDPTGYRFGWAARLLPFLEQRNVYNHLNFRLGAFSDGNATAVEVRISTFLCPSNPSSTGTNYAACHNDLEGPIDVDNHGVFFLNSRVPREDLVDGPAFTFFVGESGRSTLSFGTWAMGTAATLRNTGWGLDDEGRPDVAFATKSSQSGLRPGQAFDPVVLQAMIDNGEIDADLVGGFSSFHTGGANFLFGDGSVRMLKSRINRGVLQALAHRSDGVLVDGEAF</sequence>
<dbReference type="Gene3D" id="3.30.700.10">
    <property type="entry name" value="Glycoprotein, Type 4 Pilin"/>
    <property type="match status" value="1"/>
</dbReference>
<dbReference type="Proteomes" id="UP001216907">
    <property type="component" value="Unassembled WGS sequence"/>
</dbReference>
<reference evidence="4 5" key="1">
    <citation type="submission" date="2023-03" db="EMBL/GenBank/DDBJ databases">
        <title>Paludisphaera mucosa sp. nov. a novel planctomycete from northern fen.</title>
        <authorList>
            <person name="Ivanova A."/>
        </authorList>
    </citation>
    <scope>NUCLEOTIDE SEQUENCE [LARGE SCALE GENOMIC DNA]</scope>
    <source>
        <strain evidence="4 5">Pla2</strain>
    </source>
</reference>
<feature type="domain" description="DUF1559" evidence="3">
    <location>
        <begin position="34"/>
        <end position="281"/>
    </location>
</feature>
<dbReference type="Pfam" id="PF07963">
    <property type="entry name" value="N_methyl"/>
    <property type="match status" value="1"/>
</dbReference>
<dbReference type="InterPro" id="IPR011453">
    <property type="entry name" value="DUF1559"/>
</dbReference>
<dbReference type="RefSeq" id="WP_277860376.1">
    <property type="nucleotide sequence ID" value="NZ_JARRAG010000002.1"/>
</dbReference>
<name>A0ABT6F8U5_9BACT</name>
<evidence type="ECO:0000313" key="4">
    <source>
        <dbReference type="EMBL" id="MDG3004014.1"/>
    </source>
</evidence>
<dbReference type="PRINTS" id="PR00813">
    <property type="entry name" value="BCTERIALGSPG"/>
</dbReference>
<evidence type="ECO:0000256" key="2">
    <source>
        <dbReference type="SAM" id="Phobius"/>
    </source>
</evidence>
<dbReference type="PROSITE" id="PS00409">
    <property type="entry name" value="PROKAR_NTER_METHYL"/>
    <property type="match status" value="1"/>
</dbReference>
<feature type="transmembrane region" description="Helical" evidence="2">
    <location>
        <begin position="12"/>
        <end position="33"/>
    </location>
</feature>
<keyword evidence="1" id="KW-0488">Methylation</keyword>
<dbReference type="InterPro" id="IPR000983">
    <property type="entry name" value="Bac_GSPG_pilin"/>
</dbReference>